<dbReference type="STRING" id="1121326.CLMAG_42720"/>
<evidence type="ECO:0000313" key="2">
    <source>
        <dbReference type="Proteomes" id="UP000076603"/>
    </source>
</evidence>
<dbReference type="PATRIC" id="fig|1121326.3.peg.4333"/>
<sequence length="60" mass="7169">MDEFIRNATIEDFKRGYVWDSKKAEFICLICGEYIGQNDDSVKKTFYKPWNTYSKNAYAR</sequence>
<name>A0A162RXB5_9CLOT</name>
<protein>
    <submittedName>
        <fullName evidence="1">Uncharacterized protein</fullName>
    </submittedName>
</protein>
<dbReference type="EMBL" id="LWAE01000005">
    <property type="protein sequence ID" value="KZL90500.1"/>
    <property type="molecule type" value="Genomic_DNA"/>
</dbReference>
<organism evidence="1 2">
    <name type="scientific">Clostridium magnum DSM 2767</name>
    <dbReference type="NCBI Taxonomy" id="1121326"/>
    <lineage>
        <taxon>Bacteria</taxon>
        <taxon>Bacillati</taxon>
        <taxon>Bacillota</taxon>
        <taxon>Clostridia</taxon>
        <taxon>Eubacteriales</taxon>
        <taxon>Clostridiaceae</taxon>
        <taxon>Clostridium</taxon>
    </lineage>
</organism>
<dbReference type="RefSeq" id="WP_242873090.1">
    <property type="nucleotide sequence ID" value="NZ_FQXL01000011.1"/>
</dbReference>
<reference evidence="1 2" key="1">
    <citation type="submission" date="2016-04" db="EMBL/GenBank/DDBJ databases">
        <title>Genome sequence of Clostridium magnum DSM 2767.</title>
        <authorList>
            <person name="Poehlein A."/>
            <person name="Uhlig R."/>
            <person name="Fischer R."/>
            <person name="Bahl H."/>
            <person name="Daniel R."/>
        </authorList>
    </citation>
    <scope>NUCLEOTIDE SEQUENCE [LARGE SCALE GENOMIC DNA]</scope>
    <source>
        <strain evidence="1 2">DSM 2767</strain>
    </source>
</reference>
<keyword evidence="2" id="KW-1185">Reference proteome</keyword>
<dbReference type="AlphaFoldDB" id="A0A162RXB5"/>
<proteinExistence type="predicted"/>
<dbReference type="Proteomes" id="UP000076603">
    <property type="component" value="Unassembled WGS sequence"/>
</dbReference>
<comment type="caution">
    <text evidence="1">The sequence shown here is derived from an EMBL/GenBank/DDBJ whole genome shotgun (WGS) entry which is preliminary data.</text>
</comment>
<evidence type="ECO:0000313" key="1">
    <source>
        <dbReference type="EMBL" id="KZL90500.1"/>
    </source>
</evidence>
<accession>A0A162RXB5</accession>
<gene>
    <name evidence="1" type="ORF">CLMAG_42720</name>
</gene>